<feature type="transmembrane region" description="Helical" evidence="6">
    <location>
        <begin position="206"/>
        <end position="228"/>
    </location>
</feature>
<dbReference type="GO" id="GO:0005886">
    <property type="term" value="C:plasma membrane"/>
    <property type="evidence" value="ECO:0007669"/>
    <property type="project" value="InterPro"/>
</dbReference>
<feature type="compositionally biased region" description="Low complexity" evidence="7">
    <location>
        <begin position="1020"/>
        <end position="1039"/>
    </location>
</feature>
<evidence type="ECO:0000313" key="10">
    <source>
        <dbReference type="Proteomes" id="UP000574528"/>
    </source>
</evidence>
<feature type="transmembrane region" description="Helical" evidence="6">
    <location>
        <begin position="649"/>
        <end position="673"/>
    </location>
</feature>
<organism evidence="9 10">
    <name type="scientific">Psilopogon haemacephalus</name>
    <name type="common">coppersmith barbet</name>
    <dbReference type="NCBI Taxonomy" id="2585815"/>
    <lineage>
        <taxon>Eukaryota</taxon>
        <taxon>Metazoa</taxon>
        <taxon>Chordata</taxon>
        <taxon>Craniata</taxon>
        <taxon>Vertebrata</taxon>
        <taxon>Euteleostomi</taxon>
        <taxon>Archelosauria</taxon>
        <taxon>Archosauria</taxon>
        <taxon>Dinosauria</taxon>
        <taxon>Saurischia</taxon>
        <taxon>Theropoda</taxon>
        <taxon>Coelurosauria</taxon>
        <taxon>Aves</taxon>
        <taxon>Neognathae</taxon>
        <taxon>Neoaves</taxon>
        <taxon>Telluraves</taxon>
        <taxon>Coraciimorphae</taxon>
        <taxon>Piciformes</taxon>
        <taxon>Megalaimidae</taxon>
        <taxon>Psilopogon</taxon>
    </lineage>
</organism>
<gene>
    <name evidence="9" type="primary">Tmc3</name>
    <name evidence="9" type="ORF">PSIHAE_R01030</name>
</gene>
<accession>A0A7K9CIR2</accession>
<dbReference type="EMBL" id="VWZI01020287">
    <property type="protein sequence ID" value="NXG51802.1"/>
    <property type="molecule type" value="Genomic_DNA"/>
</dbReference>
<evidence type="ECO:0000256" key="2">
    <source>
        <dbReference type="ARBA" id="ARBA00006510"/>
    </source>
</evidence>
<feature type="transmembrane region" description="Helical" evidence="6">
    <location>
        <begin position="172"/>
        <end position="194"/>
    </location>
</feature>
<feature type="transmembrane region" description="Helical" evidence="6">
    <location>
        <begin position="542"/>
        <end position="560"/>
    </location>
</feature>
<feature type="compositionally biased region" description="Basic and acidic residues" evidence="7">
    <location>
        <begin position="713"/>
        <end position="722"/>
    </location>
</feature>
<feature type="transmembrane region" description="Helical" evidence="6">
    <location>
        <begin position="489"/>
        <end position="510"/>
    </location>
</feature>
<feature type="compositionally biased region" description="Acidic residues" evidence="7">
    <location>
        <begin position="923"/>
        <end position="932"/>
    </location>
</feature>
<dbReference type="InterPro" id="IPR012496">
    <property type="entry name" value="TMC_dom"/>
</dbReference>
<feature type="region of interest" description="Disordered" evidence="7">
    <location>
        <begin position="713"/>
        <end position="745"/>
    </location>
</feature>
<comment type="subcellular location">
    <subcellularLocation>
        <location evidence="1 6">Membrane</location>
        <topology evidence="1 6">Multi-pass membrane protein</topology>
    </subcellularLocation>
</comment>
<sequence>NSDEDTGEEKAESHDPEQIFQNIQYQKEIMSNIRCRPWPMRKKLRALRQAKEIVLKYEGRLTRTRGYQAAGAELWRKFLRLAYNFVVIFIPWEMRIKKIESHFGSGVASYFIFLRWLFGINIVLTIMTGAFVVLPELLAGAPFGSTLSKTIPKERMASAQDLDTIWSLGARLFPLCCLAAIAGYLQYSVLFYGYYGRDRKIGKAGYRLPLAYFLVGMAVFAYSFIILLKKMAKNSRMSLASASDENYTFCWRLFCAWDYLIGNPEAAESKAAAIVNSIREAILEEQEKKKSKNLAVTISLRIIANILVLLSLAGSIYIIYFVVDRSQRLERAKKELTLWEKNEVSVVVSLITMIAPSAFELVAALEMYHPRTTLRFQLARVLVLYLGNLYSLIIALLDKVDSMSVTVSNSTTFLATKTLAKEDNFSATVPDVHIKSKGIVRLEESLTQGLTVSDSLVNSTASFNPQNPQDQCWETYVGQEMLKLSIIDMIFTVASILLIDFFRGLCVRYLSDCWCWDLESKFPEYGEFKIAENVLHLVYNQGMIWMGAFFSPCLPAFNVLKLIGLMYLRSWAVLTCNVPHQQVFRASRSNNFYLAMLLFMLFLCMLPTIFAIARYKPSLSCGPFSGQEKIYDIVSETIQNDFPTWFNTVLTYISSPVVVLPALLLLFMLIYYLQSIARSLKFTNNQLRMKIQTERTEDKKKVVQMAVARIKNLDGNDKRPEQESDLISQESSARSSTPRKNGSVLNFESPVSKGIRIQTISQSVPQAVPSADAAPPAPAALTTAASAGSVQKAQNDHVTSRQVYSGAVHGSASELCRAKPYAPVPSKKHTEDVHSEPLFRRGLRQVTGEACGAGTPVLVGRSPCARYVLVNEKEPRRKPLRSASRLHRQLRKDSSGDVIELYPHSVRRYVLRTPRQVYSPNPSEDEEDEEELGREFLSRSQRPHSLSDLRPAPRFYIGEHGDSHILLSKDLARVHYKSWNDGFELDLDRPPYAYRKVHLNYPEPRVKPKSKQKLEQSLTESDSISIESSSDPQNSSNDQYIQVIHSKEKYPKAGAKFAKKKPKPSVSLTMAEPNELVCSNV</sequence>
<comment type="similarity">
    <text evidence="2 6">Belongs to the TMC family.</text>
</comment>
<feature type="transmembrane region" description="Helical" evidence="6">
    <location>
        <begin position="377"/>
        <end position="397"/>
    </location>
</feature>
<feature type="domain" description="TMC" evidence="8">
    <location>
        <begin position="472"/>
        <end position="587"/>
    </location>
</feature>
<comment type="caution">
    <text evidence="9">The sequence shown here is derived from an EMBL/GenBank/DDBJ whole genome shotgun (WGS) entry which is preliminary data.</text>
</comment>
<dbReference type="AlphaFoldDB" id="A0A7K9CIR2"/>
<keyword evidence="4 6" id="KW-1133">Transmembrane helix</keyword>
<dbReference type="Pfam" id="PF07810">
    <property type="entry name" value="TMC"/>
    <property type="match status" value="1"/>
</dbReference>
<keyword evidence="5 6" id="KW-0472">Membrane</keyword>
<dbReference type="InterPro" id="IPR038900">
    <property type="entry name" value="TMC"/>
</dbReference>
<feature type="non-terminal residue" evidence="9">
    <location>
        <position position="1081"/>
    </location>
</feature>
<dbReference type="PANTHER" id="PTHR23302:SF35">
    <property type="entry name" value="TRANSMEMBRANE CHANNEL-LIKE PROTEIN 3"/>
    <property type="match status" value="1"/>
</dbReference>
<evidence type="ECO:0000256" key="4">
    <source>
        <dbReference type="ARBA" id="ARBA00022989"/>
    </source>
</evidence>
<evidence type="ECO:0000256" key="5">
    <source>
        <dbReference type="ARBA" id="ARBA00023136"/>
    </source>
</evidence>
<name>A0A7K9CIR2_9PICI</name>
<proteinExistence type="inferred from homology"/>
<protein>
    <recommendedName>
        <fullName evidence="6">Transmembrane channel-like protein</fullName>
    </recommendedName>
</protein>
<dbReference type="GO" id="GO:0008381">
    <property type="term" value="F:mechanosensitive monoatomic ion channel activity"/>
    <property type="evidence" value="ECO:0007669"/>
    <property type="project" value="TreeGrafter"/>
</dbReference>
<feature type="transmembrane region" description="Helical" evidence="6">
    <location>
        <begin position="302"/>
        <end position="323"/>
    </location>
</feature>
<evidence type="ECO:0000256" key="7">
    <source>
        <dbReference type="SAM" id="MobiDB-lite"/>
    </source>
</evidence>
<evidence type="ECO:0000259" key="8">
    <source>
        <dbReference type="Pfam" id="PF07810"/>
    </source>
</evidence>
<feature type="region of interest" description="Disordered" evidence="7">
    <location>
        <begin position="913"/>
        <end position="951"/>
    </location>
</feature>
<feature type="non-terminal residue" evidence="9">
    <location>
        <position position="1"/>
    </location>
</feature>
<dbReference type="Proteomes" id="UP000574528">
    <property type="component" value="Unassembled WGS sequence"/>
</dbReference>
<evidence type="ECO:0000256" key="1">
    <source>
        <dbReference type="ARBA" id="ARBA00004141"/>
    </source>
</evidence>
<evidence type="ECO:0000313" key="9">
    <source>
        <dbReference type="EMBL" id="NXG51802.1"/>
    </source>
</evidence>
<feature type="transmembrane region" description="Helical" evidence="6">
    <location>
        <begin position="113"/>
        <end position="134"/>
    </location>
</feature>
<keyword evidence="10" id="KW-1185">Reference proteome</keyword>
<dbReference type="PANTHER" id="PTHR23302">
    <property type="entry name" value="TRANSMEMBRANE CHANNEL-RELATED"/>
    <property type="match status" value="1"/>
</dbReference>
<dbReference type="OrthoDB" id="5831905at2759"/>
<evidence type="ECO:0000256" key="3">
    <source>
        <dbReference type="ARBA" id="ARBA00022692"/>
    </source>
</evidence>
<evidence type="ECO:0000256" key="6">
    <source>
        <dbReference type="RuleBase" id="RU310713"/>
    </source>
</evidence>
<feature type="transmembrane region" description="Helical" evidence="6">
    <location>
        <begin position="592"/>
        <end position="613"/>
    </location>
</feature>
<keyword evidence="3 6" id="KW-0812">Transmembrane</keyword>
<reference evidence="9 10" key="1">
    <citation type="submission" date="2019-09" db="EMBL/GenBank/DDBJ databases">
        <title>Bird 10,000 Genomes (B10K) Project - Family phase.</title>
        <authorList>
            <person name="Zhang G."/>
        </authorList>
    </citation>
    <scope>NUCLEOTIDE SEQUENCE [LARGE SCALE GENOMIC DNA]</scope>
    <source>
        <strain evidence="9">B10K-DU-001-24</strain>
        <tissue evidence="9">Muscle</tissue>
    </source>
</reference>
<feature type="region of interest" description="Disordered" evidence="7">
    <location>
        <begin position="1005"/>
        <end position="1039"/>
    </location>
</feature>
<feature type="transmembrane region" description="Helical" evidence="6">
    <location>
        <begin position="344"/>
        <end position="365"/>
    </location>
</feature>
<feature type="compositionally biased region" description="Polar residues" evidence="7">
    <location>
        <begin position="725"/>
        <end position="745"/>
    </location>
</feature>